<evidence type="ECO:0000313" key="4">
    <source>
        <dbReference type="EMBL" id="KAK9106941.1"/>
    </source>
</evidence>
<dbReference type="Pfam" id="PF25390">
    <property type="entry name" value="WD40_RLD"/>
    <property type="match status" value="1"/>
</dbReference>
<dbReference type="SUPFAM" id="SSF50985">
    <property type="entry name" value="RCC1/BLIP-II"/>
    <property type="match status" value="1"/>
</dbReference>
<gene>
    <name evidence="4" type="ORF">Syun_022952</name>
</gene>
<feature type="repeat" description="RCC1" evidence="2">
    <location>
        <begin position="301"/>
        <end position="353"/>
    </location>
</feature>
<feature type="repeat" description="RCC1" evidence="2">
    <location>
        <begin position="90"/>
        <end position="142"/>
    </location>
</feature>
<dbReference type="InterPro" id="IPR000408">
    <property type="entry name" value="Reg_chr_condens"/>
</dbReference>
<evidence type="ECO:0000259" key="3">
    <source>
        <dbReference type="Pfam" id="PF25390"/>
    </source>
</evidence>
<dbReference type="PROSITE" id="PS50012">
    <property type="entry name" value="RCC1_3"/>
    <property type="match status" value="6"/>
</dbReference>
<name>A0AAP0F816_9MAGN</name>
<evidence type="ECO:0000256" key="1">
    <source>
        <dbReference type="ARBA" id="ARBA00022737"/>
    </source>
</evidence>
<dbReference type="InterPro" id="IPR009091">
    <property type="entry name" value="RCC1/BLIP-II"/>
</dbReference>
<keyword evidence="1" id="KW-0677">Repeat</keyword>
<dbReference type="AlphaFoldDB" id="A0AAP0F816"/>
<sequence>MEQRMTTLADTYQKAIHDIRYTQDQRLADLAQSQEMNMARILEGSGEDGQLGLGNNDDQEWVFNVKALEAERLCSVVAGSRNSLAICEDGKLFTWGWNQRGTLGHPPETKTENSPSQVKALAEVKIVQAAIGGWHCLAVDDRGRAYAWGGNEYGQCGEEPERKEDNTGFVRRDIAIPKRCVPKLSVRQVAAGGTHSVVLTREGHVWTWGQPWPPGDIKQIWSPVRMQGLEKVRLIAVGAFHNLALLEEGTLWAWGNNEYGQLGTGDTQPRSQPIPVQGLSDLTLVDIAAGGWHSTALTNEGQVYGWGRGEHGRLGFGDDKSSKMVPQRVQLLEGDDIVQVSCGGTHSVALTRDGRMFSDFLLGFWVLGCCKKRTKMLHCLLSHGTDTFECPFMDAEALHITGEYMKALSASCLQIFHLLANLIFQTFESPTLFSCFEYESSLPVFQFGRGDHGRLGYGRKVTTGHPMEVPINLPPPENLTTSDAGRWCAKLVACGGRHTLAIATWQNEESEK</sequence>
<feature type="repeat" description="RCC1" evidence="2">
    <location>
        <begin position="249"/>
        <end position="300"/>
    </location>
</feature>
<dbReference type="PRINTS" id="PR00633">
    <property type="entry name" value="RCCNDNSATION"/>
</dbReference>
<proteinExistence type="predicted"/>
<feature type="repeat" description="RCC1" evidence="2">
    <location>
        <begin position="143"/>
        <end position="202"/>
    </location>
</feature>
<accession>A0AAP0F816</accession>
<keyword evidence="5" id="KW-1185">Reference proteome</keyword>
<evidence type="ECO:0000256" key="2">
    <source>
        <dbReference type="PROSITE-ProRule" id="PRU00235"/>
    </source>
</evidence>
<dbReference type="Pfam" id="PF00415">
    <property type="entry name" value="RCC1"/>
    <property type="match status" value="1"/>
</dbReference>
<dbReference type="EMBL" id="JBBNAF010000010">
    <property type="protein sequence ID" value="KAK9106941.1"/>
    <property type="molecule type" value="Genomic_DNA"/>
</dbReference>
<dbReference type="InterPro" id="IPR051210">
    <property type="entry name" value="Ub_ligase/GEF_domain"/>
</dbReference>
<feature type="repeat" description="RCC1" evidence="2">
    <location>
        <begin position="203"/>
        <end position="248"/>
    </location>
</feature>
<feature type="domain" description="RCC1-like" evidence="3">
    <location>
        <begin position="44"/>
        <end position="358"/>
    </location>
</feature>
<dbReference type="Proteomes" id="UP001420932">
    <property type="component" value="Unassembled WGS sequence"/>
</dbReference>
<feature type="repeat" description="RCC1" evidence="2">
    <location>
        <begin position="442"/>
        <end position="505"/>
    </location>
</feature>
<protein>
    <recommendedName>
        <fullName evidence="3">RCC1-like domain-containing protein</fullName>
    </recommendedName>
</protein>
<comment type="caution">
    <text evidence="4">The sequence shown here is derived from an EMBL/GenBank/DDBJ whole genome shotgun (WGS) entry which is preliminary data.</text>
</comment>
<dbReference type="Gene3D" id="2.130.10.30">
    <property type="entry name" value="Regulator of chromosome condensation 1/beta-lactamase-inhibitor protein II"/>
    <property type="match status" value="2"/>
</dbReference>
<reference evidence="4 5" key="1">
    <citation type="submission" date="2024-01" db="EMBL/GenBank/DDBJ databases">
        <title>Genome assemblies of Stephania.</title>
        <authorList>
            <person name="Yang L."/>
        </authorList>
    </citation>
    <scope>NUCLEOTIDE SEQUENCE [LARGE SCALE GENOMIC DNA]</scope>
    <source>
        <strain evidence="4">YNDBR</strain>
        <tissue evidence="4">Leaf</tissue>
    </source>
</reference>
<evidence type="ECO:0000313" key="5">
    <source>
        <dbReference type="Proteomes" id="UP001420932"/>
    </source>
</evidence>
<dbReference type="PANTHER" id="PTHR22870">
    <property type="entry name" value="REGULATOR OF CHROMOSOME CONDENSATION"/>
    <property type="match status" value="1"/>
</dbReference>
<dbReference type="PANTHER" id="PTHR22870:SF385">
    <property type="entry name" value="ULTRAVIOLET-B RECEPTOR UVR8-LIKE"/>
    <property type="match status" value="1"/>
</dbReference>
<dbReference type="InterPro" id="IPR058923">
    <property type="entry name" value="RCC1-like_dom"/>
</dbReference>
<organism evidence="4 5">
    <name type="scientific">Stephania yunnanensis</name>
    <dbReference type="NCBI Taxonomy" id="152371"/>
    <lineage>
        <taxon>Eukaryota</taxon>
        <taxon>Viridiplantae</taxon>
        <taxon>Streptophyta</taxon>
        <taxon>Embryophyta</taxon>
        <taxon>Tracheophyta</taxon>
        <taxon>Spermatophyta</taxon>
        <taxon>Magnoliopsida</taxon>
        <taxon>Ranunculales</taxon>
        <taxon>Menispermaceae</taxon>
        <taxon>Menispermoideae</taxon>
        <taxon>Cissampelideae</taxon>
        <taxon>Stephania</taxon>
    </lineage>
</organism>